<reference evidence="4" key="1">
    <citation type="journal article" date="2019" name="Gigascience">
        <title>De novo genome assembly of the endangered Acer yangbiense, a plant species with extremely small populations endemic to Yunnan Province, China.</title>
        <authorList>
            <person name="Yang J."/>
            <person name="Wariss H.M."/>
            <person name="Tao L."/>
            <person name="Zhang R."/>
            <person name="Yun Q."/>
            <person name="Hollingsworth P."/>
            <person name="Dao Z."/>
            <person name="Luo G."/>
            <person name="Guo H."/>
            <person name="Ma Y."/>
            <person name="Sun W."/>
        </authorList>
    </citation>
    <scope>NUCLEOTIDE SEQUENCE [LARGE SCALE GENOMIC DNA]</scope>
    <source>
        <strain evidence="4">cv. Malutang</strain>
    </source>
</reference>
<proteinExistence type="inferred from homology"/>
<dbReference type="Pfam" id="PF01459">
    <property type="entry name" value="Porin_3"/>
    <property type="match status" value="1"/>
</dbReference>
<dbReference type="EMBL" id="VAHF01000004">
    <property type="protein sequence ID" value="TXG64119.1"/>
    <property type="molecule type" value="Genomic_DNA"/>
</dbReference>
<dbReference type="Gene3D" id="2.40.160.10">
    <property type="entry name" value="Porin"/>
    <property type="match status" value="1"/>
</dbReference>
<dbReference type="PANTHER" id="PTHR11743">
    <property type="entry name" value="VOLTAGE-DEPENDENT ANION-SELECTIVE CHANNEL"/>
    <property type="match status" value="1"/>
</dbReference>
<protein>
    <recommendedName>
        <fullName evidence="5">Porin domain-containing protein</fullName>
    </recommendedName>
</protein>
<comment type="similarity">
    <text evidence="1">Belongs to the eukaryotic mitochondrial porin (TC 1.B.8.1) family.</text>
</comment>
<dbReference type="InterPro" id="IPR023614">
    <property type="entry name" value="Porin_dom_sf"/>
</dbReference>
<dbReference type="GO" id="GO:0005741">
    <property type="term" value="C:mitochondrial outer membrane"/>
    <property type="evidence" value="ECO:0007669"/>
    <property type="project" value="InterPro"/>
</dbReference>
<dbReference type="InterPro" id="IPR001925">
    <property type="entry name" value="Porin_Euk"/>
</dbReference>
<dbReference type="OrthoDB" id="7827681at2759"/>
<gene>
    <name evidence="3" type="ORF">EZV62_011113</name>
</gene>
<dbReference type="CDD" id="cd07306">
    <property type="entry name" value="Porin3_VDAC"/>
    <property type="match status" value="1"/>
</dbReference>
<evidence type="ECO:0000313" key="3">
    <source>
        <dbReference type="EMBL" id="TXG64119.1"/>
    </source>
</evidence>
<feature type="compositionally biased region" description="Polar residues" evidence="2">
    <location>
        <begin position="181"/>
        <end position="197"/>
    </location>
</feature>
<feature type="region of interest" description="Disordered" evidence="2">
    <location>
        <begin position="181"/>
        <end position="201"/>
    </location>
</feature>
<comment type="caution">
    <text evidence="3">The sequence shown here is derived from an EMBL/GenBank/DDBJ whole genome shotgun (WGS) entry which is preliminary data.</text>
</comment>
<accession>A0A5C7I5K2</accession>
<evidence type="ECO:0008006" key="5">
    <source>
        <dbReference type="Google" id="ProtNLM"/>
    </source>
</evidence>
<dbReference type="InterPro" id="IPR027246">
    <property type="entry name" value="Porin_Euk/Tom40"/>
</dbReference>
<dbReference type="AlphaFoldDB" id="A0A5C7I5K2"/>
<sequence>MSTNNLEEGDTTAENSALATRRVVDNKKSQDKEKLWCDYCHKQRHTRAMCWKLHGKPQNLKQFVTQGGLPPNQSGHVNQITTVTGNHGQSADRLNQMDVERLKQLLNQLDSPNTNTCFSTSVTGSCSMASSEEAAYPNMNIQLESKEGSVVELQLEDKSGEELEPARNTENPIQPVIQNQITNQPESDNETHSSTLKVYSRKKRLNPTSHAPIIVPESGIEDNTQNSIPNSIPYIFDDIEIPIALRKGRVFWLGDFGCGRGFWVRIGGGDGFNGELGLGGAGFCEGCLVVALSFSYGLCGFGVRLLNKGYIKVKDDVFSISKSSSIGVVQSTTVVKHGRLSTSNIAANYKNDTVDVKIGSKSQLSATLGFRGNFSASTKTRFALKLPDYSSSELKFQYFHENAILAPSFVLNQFPSVVISAAIGNPRIAFVVEAEYKTARCFTKYDAAIHVANPKCNATITLSNKGDLLKALYMHQFDQPRKVAVAAEISRRFSTKENTLTVGGLCEVDRRTALKVKLDNHGKLNTLLLHRFRHKSYLSVSGEIDMKGLDKTPRIGLAVALIS</sequence>
<evidence type="ECO:0000256" key="1">
    <source>
        <dbReference type="ARBA" id="ARBA00009624"/>
    </source>
</evidence>
<keyword evidence="4" id="KW-1185">Reference proteome</keyword>
<dbReference type="PANTHER" id="PTHR11743:SF59">
    <property type="entry name" value="MITOCHONDRIAL OUTER MEMBRANE PROTEIN PORIN 2-LIKE ISOFORM X1"/>
    <property type="match status" value="1"/>
</dbReference>
<evidence type="ECO:0000256" key="2">
    <source>
        <dbReference type="SAM" id="MobiDB-lite"/>
    </source>
</evidence>
<organism evidence="3 4">
    <name type="scientific">Acer yangbiense</name>
    <dbReference type="NCBI Taxonomy" id="1000413"/>
    <lineage>
        <taxon>Eukaryota</taxon>
        <taxon>Viridiplantae</taxon>
        <taxon>Streptophyta</taxon>
        <taxon>Embryophyta</taxon>
        <taxon>Tracheophyta</taxon>
        <taxon>Spermatophyta</taxon>
        <taxon>Magnoliopsida</taxon>
        <taxon>eudicotyledons</taxon>
        <taxon>Gunneridae</taxon>
        <taxon>Pentapetalae</taxon>
        <taxon>rosids</taxon>
        <taxon>malvids</taxon>
        <taxon>Sapindales</taxon>
        <taxon>Sapindaceae</taxon>
        <taxon>Hippocastanoideae</taxon>
        <taxon>Acereae</taxon>
        <taxon>Acer</taxon>
    </lineage>
</organism>
<dbReference type="GO" id="GO:0008308">
    <property type="term" value="F:voltage-gated monoatomic anion channel activity"/>
    <property type="evidence" value="ECO:0007669"/>
    <property type="project" value="InterPro"/>
</dbReference>
<dbReference type="Proteomes" id="UP000323000">
    <property type="component" value="Chromosome 4"/>
</dbReference>
<evidence type="ECO:0000313" key="4">
    <source>
        <dbReference type="Proteomes" id="UP000323000"/>
    </source>
</evidence>
<name>A0A5C7I5K2_9ROSI</name>